<dbReference type="PANTHER" id="PTHR46814">
    <property type="entry name" value="EGALITARIAN, ISOFORM B"/>
    <property type="match status" value="1"/>
</dbReference>
<dbReference type="KEGG" id="vg:80543408"/>
<dbReference type="EMBL" id="MW018138">
    <property type="protein sequence ID" value="QPB44212.1"/>
    <property type="molecule type" value="Genomic_DNA"/>
</dbReference>
<dbReference type="InterPro" id="IPR002562">
    <property type="entry name" value="3'-5'_exonuclease_dom"/>
</dbReference>
<keyword evidence="3" id="KW-1185">Reference proteome</keyword>
<dbReference type="InterPro" id="IPR036397">
    <property type="entry name" value="RNaseH_sf"/>
</dbReference>
<dbReference type="Gene3D" id="3.30.420.10">
    <property type="entry name" value="Ribonuclease H-like superfamily/Ribonuclease H"/>
    <property type="match status" value="1"/>
</dbReference>
<protein>
    <submittedName>
        <fullName evidence="2">DEDDy 3'-5' exonuclease</fullName>
    </submittedName>
</protein>
<dbReference type="GO" id="GO:0008408">
    <property type="term" value="F:3'-5' exonuclease activity"/>
    <property type="evidence" value="ECO:0007669"/>
    <property type="project" value="InterPro"/>
</dbReference>
<dbReference type="SUPFAM" id="SSF53098">
    <property type="entry name" value="Ribonuclease H-like"/>
    <property type="match status" value="1"/>
</dbReference>
<evidence type="ECO:0000313" key="3">
    <source>
        <dbReference type="Proteomes" id="UP001162098"/>
    </source>
</evidence>
<evidence type="ECO:0000259" key="1">
    <source>
        <dbReference type="SMART" id="SM00474"/>
    </source>
</evidence>
<organism evidence="2 3">
    <name type="scientific">Medusavirus stheno T3</name>
    <dbReference type="NCBI Taxonomy" id="3069717"/>
    <lineage>
        <taxon>Viruses</taxon>
        <taxon>Varidnaviria</taxon>
        <taxon>Bamfordvirae</taxon>
        <taxon>Nucleocytoviricota</taxon>
        <taxon>Megaviricetes</taxon>
        <taxon>Mamonoviridae</taxon>
        <taxon>Medusavirus</taxon>
        <taxon>Medusavirus sthenus</taxon>
    </lineage>
</organism>
<evidence type="ECO:0000313" key="2">
    <source>
        <dbReference type="EMBL" id="QPB44212.1"/>
    </source>
</evidence>
<proteinExistence type="predicted"/>
<keyword evidence="2" id="KW-0269">Exonuclease</keyword>
<name>A0A7S8BEF7_9VIRU</name>
<sequence>MQATHAKDATEAVARAKKGVEENGGWAVVPICPEGVKQRDVAQGLRELGLTGTRMGTDSDRTLFVVRGDRPPPLLFRHLSPATRNCLATHAGVRTILHEHAGDLFVTLPDVDSGEWLDLLSRLLCELGGEKRFLDLHRMTVTRVATVLSASDAMAEWRSLPEPSSKDSKPEWPIHPVRGGAKDASGTIYQAANDGRCFVSVDLSAANFQVLRNFGIISEPSWEALASRPDVAFSANSAEYVARAKGLRMLALSTPALRPNLQRARWARIVLQAFDTIVEAGHADGYHDLAAFNSDEVIIHADGVRDATEKAEAISALLKREMPDWQFKCGAHAVHRNMDGHGYVRANLHTKQFIYKGVPLEHLQRSVRAWAVSSPSRVTPPWPDSRCIEPVSDAERRLCEQAIIDIIASNYLGIPATSLMDQLSRVGWSRAGDLYRYVMEELGRGIVGYSGSDRVMASWHLCQGDVDKYRARTWPIPPPSPDVRLVITAAECDAAVEYLVHHHTVVSLDCEGIVPSGGKVDLSLMQVAGDDGVVYLFDMLSPDAPWFDLRRLLENPAVTKVAHDGRGDLSVLFLRYGLRVQGFVDTQIAYSIAHDIHKSVSLNVMLAGVGSAVNEHKSAISKQMSRDRLCWHRRPLTSRMVDYAAGDVKHHVEAYRRLAAAMSPEKLELVRALSAQRANEAQVAINAPTCY</sequence>
<dbReference type="PANTHER" id="PTHR46814:SF1">
    <property type="entry name" value="EGALITARIAN, ISOFORM B"/>
    <property type="match status" value="1"/>
</dbReference>
<feature type="domain" description="3'-5' exonuclease" evidence="1">
    <location>
        <begin position="483"/>
        <end position="663"/>
    </location>
</feature>
<keyword evidence="2" id="KW-0540">Nuclease</keyword>
<dbReference type="SMART" id="SM00474">
    <property type="entry name" value="35EXOc"/>
    <property type="match status" value="1"/>
</dbReference>
<dbReference type="InterPro" id="IPR012337">
    <property type="entry name" value="RNaseH-like_sf"/>
</dbReference>
<dbReference type="Proteomes" id="UP001162098">
    <property type="component" value="Segment"/>
</dbReference>
<keyword evidence="2" id="KW-0378">Hydrolase</keyword>
<dbReference type="GO" id="GO:0003676">
    <property type="term" value="F:nucleic acid binding"/>
    <property type="evidence" value="ECO:0007669"/>
    <property type="project" value="InterPro"/>
</dbReference>
<dbReference type="Pfam" id="PF01612">
    <property type="entry name" value="DNA_pol_A_exo1"/>
    <property type="match status" value="1"/>
</dbReference>
<accession>A0A7S8BEF7</accession>
<reference evidence="2 3" key="1">
    <citation type="submission" date="2020-09" db="EMBL/GenBank/DDBJ databases">
        <authorList>
            <person name="Zhang R."/>
            <person name="Garcia K."/>
            <person name="Ogata H."/>
        </authorList>
    </citation>
    <scope>NUCLEOTIDE SEQUENCE [LARGE SCALE GENOMIC DNA]</scope>
    <source>
        <strain evidence="3">stheno</strain>
    </source>
</reference>
<dbReference type="GO" id="GO:0006139">
    <property type="term" value="P:nucleobase-containing compound metabolic process"/>
    <property type="evidence" value="ECO:0007669"/>
    <property type="project" value="InterPro"/>
</dbReference>